<evidence type="ECO:0000256" key="2">
    <source>
        <dbReference type="ARBA" id="ARBA00022714"/>
    </source>
</evidence>
<evidence type="ECO:0000256" key="6">
    <source>
        <dbReference type="ARBA" id="ARBA00034078"/>
    </source>
</evidence>
<dbReference type="Proteomes" id="UP001431776">
    <property type="component" value="Unassembled WGS sequence"/>
</dbReference>
<reference evidence="8" key="1">
    <citation type="submission" date="2023-05" db="EMBL/GenBank/DDBJ databases">
        <title>Anaerotaeda fermentans gen. nov., sp. nov., a novel anaerobic planctomycete of the new family within the order Sedimentisphaerales isolated from Taman Peninsula, Russia.</title>
        <authorList>
            <person name="Khomyakova M.A."/>
            <person name="Merkel A.Y."/>
            <person name="Slobodkin A.I."/>
        </authorList>
    </citation>
    <scope>NUCLEOTIDE SEQUENCE</scope>
    <source>
        <strain evidence="8">M17dextr</strain>
    </source>
</reference>
<proteinExistence type="inferred from homology"/>
<feature type="binding site" evidence="7">
    <location>
        <position position="131"/>
    </location>
    <ligand>
        <name>[2Fe-2S] cluster</name>
        <dbReference type="ChEBI" id="CHEBI:190135"/>
    </ligand>
</feature>
<comment type="caution">
    <text evidence="8">The sequence shown here is derived from an EMBL/GenBank/DDBJ whole genome shotgun (WGS) entry which is preliminary data.</text>
</comment>
<dbReference type="Pfam" id="PF01257">
    <property type="entry name" value="2Fe-2S_thioredx"/>
    <property type="match status" value="1"/>
</dbReference>
<dbReference type="InterPro" id="IPR042128">
    <property type="entry name" value="NuoE_dom"/>
</dbReference>
<dbReference type="GO" id="GO:0051537">
    <property type="term" value="F:2 iron, 2 sulfur cluster binding"/>
    <property type="evidence" value="ECO:0007669"/>
    <property type="project" value="UniProtKB-KW"/>
</dbReference>
<evidence type="ECO:0000256" key="4">
    <source>
        <dbReference type="ARBA" id="ARBA00023004"/>
    </source>
</evidence>
<evidence type="ECO:0000256" key="1">
    <source>
        <dbReference type="ARBA" id="ARBA00010643"/>
    </source>
</evidence>
<accession>A0AAW6U100</accession>
<dbReference type="PROSITE" id="PS01099">
    <property type="entry name" value="COMPLEX1_24K"/>
    <property type="match status" value="1"/>
</dbReference>
<keyword evidence="3 7" id="KW-0479">Metal-binding</keyword>
<keyword evidence="5 7" id="KW-0411">Iron-sulfur</keyword>
<evidence type="ECO:0000313" key="9">
    <source>
        <dbReference type="Proteomes" id="UP001431776"/>
    </source>
</evidence>
<dbReference type="CDD" id="cd03064">
    <property type="entry name" value="TRX_Fd_NuoE"/>
    <property type="match status" value="1"/>
</dbReference>
<evidence type="ECO:0000313" key="8">
    <source>
        <dbReference type="EMBL" id="MDI6451567.1"/>
    </source>
</evidence>
<dbReference type="AlphaFoldDB" id="A0AAW6U100"/>
<dbReference type="InterPro" id="IPR036249">
    <property type="entry name" value="Thioredoxin-like_sf"/>
</dbReference>
<name>A0AAW6U100_9BACT</name>
<evidence type="ECO:0000256" key="5">
    <source>
        <dbReference type="ARBA" id="ARBA00023014"/>
    </source>
</evidence>
<feature type="binding site" evidence="7">
    <location>
        <position position="135"/>
    </location>
    <ligand>
        <name>[2Fe-2S] cluster</name>
        <dbReference type="ChEBI" id="CHEBI:190135"/>
    </ligand>
</feature>
<feature type="binding site" evidence="7">
    <location>
        <position position="94"/>
    </location>
    <ligand>
        <name>[2Fe-2S] cluster</name>
        <dbReference type="ChEBI" id="CHEBI:190135"/>
    </ligand>
</feature>
<dbReference type="PIRSF" id="PIRSF000216">
    <property type="entry name" value="NADH_DH_24kDa"/>
    <property type="match status" value="1"/>
</dbReference>
<dbReference type="RefSeq" id="WP_349246976.1">
    <property type="nucleotide sequence ID" value="NZ_JASCXX010000040.1"/>
</dbReference>
<dbReference type="SUPFAM" id="SSF52833">
    <property type="entry name" value="Thioredoxin-like"/>
    <property type="match status" value="1"/>
</dbReference>
<evidence type="ECO:0000256" key="3">
    <source>
        <dbReference type="ARBA" id="ARBA00022723"/>
    </source>
</evidence>
<dbReference type="PANTHER" id="PTHR43342">
    <property type="entry name" value="NADH-QUINONE OXIDOREDUCTASE, E SUBUNIT"/>
    <property type="match status" value="1"/>
</dbReference>
<comment type="cofactor">
    <cofactor evidence="7">
        <name>[2Fe-2S] cluster</name>
        <dbReference type="ChEBI" id="CHEBI:190135"/>
    </cofactor>
    <text evidence="7">Binds 1 [2Fe-2S] cluster.</text>
</comment>
<dbReference type="EMBL" id="JASCXX010000040">
    <property type="protein sequence ID" value="MDI6451567.1"/>
    <property type="molecule type" value="Genomic_DNA"/>
</dbReference>
<dbReference type="InterPro" id="IPR028431">
    <property type="entry name" value="NADP_DH_HndA-like"/>
</dbReference>
<gene>
    <name evidence="8" type="ORF">QJ522_21070</name>
</gene>
<dbReference type="InterPro" id="IPR041921">
    <property type="entry name" value="NuoE_N"/>
</dbReference>
<dbReference type="Gene3D" id="3.40.30.10">
    <property type="entry name" value="Glutaredoxin"/>
    <property type="match status" value="1"/>
</dbReference>
<feature type="binding site" evidence="7">
    <location>
        <position position="89"/>
    </location>
    <ligand>
        <name>[2Fe-2S] cluster</name>
        <dbReference type="ChEBI" id="CHEBI:190135"/>
    </ligand>
</feature>
<comment type="similarity">
    <text evidence="1">Belongs to the complex I 24 kDa subunit family.</text>
</comment>
<sequence length="170" mass="18884">MCEKQNVACDCGLRKFEKVCRILDKYDRRPSKLVPILQEVQHEYRYLPEQVQAFIATSLGLSPARVFGVASFYANFALEPKGKYVIHICDGTACHVKGSERIKEALHKQLGLDDKKTTTSDMLFTVEAVSCLGACGLAPVMTINDEVHGQVTPAKAVELVNGIREREQAE</sequence>
<dbReference type="GO" id="GO:0016491">
    <property type="term" value="F:oxidoreductase activity"/>
    <property type="evidence" value="ECO:0007669"/>
    <property type="project" value="InterPro"/>
</dbReference>
<organism evidence="8 9">
    <name type="scientific">Anaerobaca lacustris</name>
    <dbReference type="NCBI Taxonomy" id="3044600"/>
    <lineage>
        <taxon>Bacteria</taxon>
        <taxon>Pseudomonadati</taxon>
        <taxon>Planctomycetota</taxon>
        <taxon>Phycisphaerae</taxon>
        <taxon>Sedimentisphaerales</taxon>
        <taxon>Anaerobacaceae</taxon>
        <taxon>Anaerobaca</taxon>
    </lineage>
</organism>
<keyword evidence="4 7" id="KW-0408">Iron</keyword>
<keyword evidence="2 7" id="KW-0001">2Fe-2S</keyword>
<comment type="cofactor">
    <cofactor evidence="6">
        <name>[2Fe-2S] cluster</name>
        <dbReference type="ChEBI" id="CHEBI:190135"/>
    </cofactor>
</comment>
<dbReference type="GO" id="GO:0046872">
    <property type="term" value="F:metal ion binding"/>
    <property type="evidence" value="ECO:0007669"/>
    <property type="project" value="UniProtKB-KW"/>
</dbReference>
<dbReference type="Gene3D" id="1.10.10.1590">
    <property type="entry name" value="NADH-quinone oxidoreductase subunit E"/>
    <property type="match status" value="1"/>
</dbReference>
<keyword evidence="9" id="KW-1185">Reference proteome</keyword>
<dbReference type="InterPro" id="IPR002023">
    <property type="entry name" value="NuoE-like"/>
</dbReference>
<protein>
    <submittedName>
        <fullName evidence="8">NAD(P)H-dependent oxidoreductase subunit E</fullName>
    </submittedName>
</protein>
<evidence type="ECO:0000256" key="7">
    <source>
        <dbReference type="PIRSR" id="PIRSR000216-1"/>
    </source>
</evidence>
<dbReference type="PANTHER" id="PTHR43342:SF1">
    <property type="entry name" value="BIFURCATING [FEFE] HYDROGENASE GAMMA SUBUNIT"/>
    <property type="match status" value="1"/>
</dbReference>